<keyword evidence="2" id="KW-1185">Reference proteome</keyword>
<accession>A0A081NMM5</accession>
<dbReference type="AlphaFoldDB" id="A0A081NMM5"/>
<evidence type="ECO:0000313" key="1">
    <source>
        <dbReference type="EMBL" id="KEQ19698.1"/>
    </source>
</evidence>
<gene>
    <name evidence="1" type="ORF">GZ78_07415</name>
</gene>
<reference evidence="1 2" key="1">
    <citation type="submission" date="2014-06" db="EMBL/GenBank/DDBJ databases">
        <title>Whole Genome Sequences of Three Symbiotic Endozoicomonas Bacteria.</title>
        <authorList>
            <person name="Neave M.J."/>
            <person name="Apprill A."/>
            <person name="Voolstra C.R."/>
        </authorList>
    </citation>
    <scope>NUCLEOTIDE SEQUENCE [LARGE SCALE GENOMIC DNA]</scope>
    <source>
        <strain evidence="1 2">DSM 25634</strain>
    </source>
</reference>
<dbReference type="STRING" id="1137799.GZ78_07415"/>
<name>A0A081NMM5_9GAMM</name>
<comment type="caution">
    <text evidence="1">The sequence shown here is derived from an EMBL/GenBank/DDBJ whole genome shotgun (WGS) entry which is preliminary data.</text>
</comment>
<protein>
    <submittedName>
        <fullName evidence="1">Uncharacterized protein</fullName>
    </submittedName>
</protein>
<organism evidence="1 2">
    <name type="scientific">Endozoicomonas numazuensis</name>
    <dbReference type="NCBI Taxonomy" id="1137799"/>
    <lineage>
        <taxon>Bacteria</taxon>
        <taxon>Pseudomonadati</taxon>
        <taxon>Pseudomonadota</taxon>
        <taxon>Gammaproteobacteria</taxon>
        <taxon>Oceanospirillales</taxon>
        <taxon>Endozoicomonadaceae</taxon>
        <taxon>Endozoicomonas</taxon>
    </lineage>
</organism>
<dbReference type="EMBL" id="JOKH01000001">
    <property type="protein sequence ID" value="KEQ19698.1"/>
    <property type="molecule type" value="Genomic_DNA"/>
</dbReference>
<dbReference type="Proteomes" id="UP000028073">
    <property type="component" value="Unassembled WGS sequence"/>
</dbReference>
<sequence>MPDSRTNFSVCSKGFNFCFLCLFIHYAHSDLAFTPIENIYSQFAIVSLVSEFESGEIFTNPHLCNGYIHPHTNSLTVPEGCRAEINDILIKRTFAQYHAQTHYPRIKVFSCVNPTGLGYIDEPDRSGLFYLDQNNTPMTGNIQISGSELKKHTFVKVAPQNIKPSVHWFKDRHLACLNFDLSAEYEQSSSTCQNDNLNEPKPLRVDDQKLLITGFSAHCASNRLTLPIPQGKDPVSYKSAVSRNNKKIRFPTVDDPGVYQELMMIYTIVALEIAFLTGAALIY</sequence>
<evidence type="ECO:0000313" key="2">
    <source>
        <dbReference type="Proteomes" id="UP000028073"/>
    </source>
</evidence>
<proteinExistence type="predicted"/>